<name>A0A2H0V6P1_9BACT</name>
<accession>A0A2H0V6P1</accession>
<keyword evidence="1" id="KW-0812">Transmembrane</keyword>
<sequence length="151" mass="16231">MKTISDSTIKNILITALTAMILVVGLLALSVWSAGGAVLVGGRITTVFYYPQPMGPSTPWSTYCPIQPATPANCPIGELMTRAIDPYYQFNTLADVIVYSPQSAVKYTSILIPKFSKQCANPMPGAFFIGRGDPTFPGQTALLMEFVGCSR</sequence>
<dbReference type="AlphaFoldDB" id="A0A2H0V6P1"/>
<feature type="transmembrane region" description="Helical" evidence="1">
    <location>
        <begin position="12"/>
        <end position="32"/>
    </location>
</feature>
<protein>
    <submittedName>
        <fullName evidence="2">Uncharacterized protein</fullName>
    </submittedName>
</protein>
<evidence type="ECO:0000313" key="2">
    <source>
        <dbReference type="EMBL" id="PIR94753.1"/>
    </source>
</evidence>
<proteinExistence type="predicted"/>
<dbReference type="Proteomes" id="UP000228614">
    <property type="component" value="Unassembled WGS sequence"/>
</dbReference>
<evidence type="ECO:0000256" key="1">
    <source>
        <dbReference type="SAM" id="Phobius"/>
    </source>
</evidence>
<keyword evidence="1" id="KW-0472">Membrane</keyword>
<keyword evidence="1" id="KW-1133">Transmembrane helix</keyword>
<gene>
    <name evidence="2" type="ORF">COT95_02450</name>
</gene>
<reference evidence="3" key="1">
    <citation type="submission" date="2017-09" db="EMBL/GenBank/DDBJ databases">
        <title>Depth-based differentiation of microbial function through sediment-hosted aquifers and enrichment of novel symbionts in the deep terrestrial subsurface.</title>
        <authorList>
            <person name="Probst A.J."/>
            <person name="Ladd B."/>
            <person name="Jarett J.K."/>
            <person name="Geller-Mcgrath D.E."/>
            <person name="Sieber C.M.K."/>
            <person name="Emerson J.B."/>
            <person name="Anantharaman K."/>
            <person name="Thomas B.C."/>
            <person name="Malmstrom R."/>
            <person name="Stieglmeier M."/>
            <person name="Klingl A."/>
            <person name="Woyke T."/>
            <person name="Ryan C.M."/>
            <person name="Banfield J.F."/>
        </authorList>
    </citation>
    <scope>NUCLEOTIDE SEQUENCE [LARGE SCALE GENOMIC DNA]</scope>
</reference>
<comment type="caution">
    <text evidence="2">The sequence shown here is derived from an EMBL/GenBank/DDBJ whole genome shotgun (WGS) entry which is preliminary data.</text>
</comment>
<evidence type="ECO:0000313" key="3">
    <source>
        <dbReference type="Proteomes" id="UP000228614"/>
    </source>
</evidence>
<dbReference type="EMBL" id="PFAN01000122">
    <property type="protein sequence ID" value="PIR94753.1"/>
    <property type="molecule type" value="Genomic_DNA"/>
</dbReference>
<organism evidence="2 3">
    <name type="scientific">Candidatus Falkowbacteria bacterium CG10_big_fil_rev_8_21_14_0_10_37_6</name>
    <dbReference type="NCBI Taxonomy" id="1974563"/>
    <lineage>
        <taxon>Bacteria</taxon>
        <taxon>Candidatus Falkowiibacteriota</taxon>
    </lineage>
</organism>